<comment type="function">
    <text evidence="4">Leucine-rich repeat protein that likely mediates protein interactions, possibly in the context of signal transduction.</text>
</comment>
<keyword evidence="1" id="KW-0433">Leucine-rich repeat</keyword>
<dbReference type="PANTHER" id="PTHR48051">
    <property type="match status" value="1"/>
</dbReference>
<dbReference type="SMART" id="SM00369">
    <property type="entry name" value="LRR_TYP"/>
    <property type="match status" value="3"/>
</dbReference>
<evidence type="ECO:0000256" key="3">
    <source>
        <dbReference type="ARBA" id="ARBA00023786"/>
    </source>
</evidence>
<proteinExistence type="inferred from homology"/>
<keyword evidence="2" id="KW-0677">Repeat</keyword>
<dbReference type="InterPro" id="IPR001611">
    <property type="entry name" value="Leu-rich_rpt"/>
</dbReference>
<dbReference type="PANTHER" id="PTHR48051:SF1">
    <property type="entry name" value="RAS SUPPRESSOR PROTEIN 1"/>
    <property type="match status" value="1"/>
</dbReference>
<dbReference type="OrthoDB" id="2187496at2759"/>
<dbReference type="Proteomes" id="UP000815260">
    <property type="component" value="Chromosome 1B"/>
</dbReference>
<evidence type="ECO:0000313" key="5">
    <source>
        <dbReference type="EMBL" id="KAF6988845.1"/>
    </source>
</evidence>
<comment type="similarity">
    <text evidence="3">Belongs to the SHOC2 family.</text>
</comment>
<dbReference type="EMBL" id="CM022212">
    <property type="protein sequence ID" value="KAF6988845.1"/>
    <property type="molecule type" value="Genomic_DNA"/>
</dbReference>
<protein>
    <submittedName>
        <fullName evidence="5">Uncharacterized protein</fullName>
    </submittedName>
</protein>
<dbReference type="Gene3D" id="3.80.10.10">
    <property type="entry name" value="Ribonuclease Inhibitor"/>
    <property type="match status" value="1"/>
</dbReference>
<sequence>LVTLPPSLGTLTFLRELRIANNMLGSLPVEIGLLKQLEILIANNNRITSLPSSIGDCESLFEVDLSSNLLAELPKACGNLHNLKCWRLTTLDLHGTGITNDILRQMEGWEEFDERRRQKYQKQLDFRVGSSGVFDEGADDDNRHA</sequence>
<dbReference type="Pfam" id="PF00560">
    <property type="entry name" value="LRR_1"/>
    <property type="match status" value="1"/>
</dbReference>
<dbReference type="AlphaFoldDB" id="A0A9R1IQ33"/>
<gene>
    <name evidence="5" type="ORF">CFC21_006287</name>
</gene>
<feature type="non-terminal residue" evidence="5">
    <location>
        <position position="1"/>
    </location>
</feature>
<dbReference type="InterPro" id="IPR050216">
    <property type="entry name" value="LRR_domain-containing"/>
</dbReference>
<dbReference type="InterPro" id="IPR003591">
    <property type="entry name" value="Leu-rich_rpt_typical-subtyp"/>
</dbReference>
<dbReference type="InterPro" id="IPR032675">
    <property type="entry name" value="LRR_dom_sf"/>
</dbReference>
<name>A0A9R1IQ33_WHEAT</name>
<comment type="caution">
    <text evidence="5">The sequence shown here is derived from an EMBL/GenBank/DDBJ whole genome shotgun (WGS) entry which is preliminary data.</text>
</comment>
<reference evidence="5" key="1">
    <citation type="journal article" date="2017" name="Gigascience">
        <title>The first near-complete assembly of the hexaploid bread wheat genome, Triticum aestivum.</title>
        <authorList>
            <person name="Zimin A.V."/>
            <person name="Puiu D."/>
            <person name="Hall R."/>
            <person name="Kingan S."/>
            <person name="Clavijo B.J."/>
            <person name="Salzberg S.L."/>
        </authorList>
    </citation>
    <scope>NUCLEOTIDE SEQUENCE</scope>
    <source>
        <tissue evidence="5">Leaf</tissue>
    </source>
</reference>
<reference evidence="5" key="2">
    <citation type="submission" date="2020-03" db="EMBL/GenBank/DDBJ databases">
        <title>The second near-complete assembly of the hexaploid bread wheat (Triticum aestivum) genome.</title>
        <authorList>
            <person name="Zimin A.V."/>
            <person name="Puiu D."/>
            <person name="Shumante A."/>
            <person name="Alonge M."/>
            <person name="Salzberg S.L."/>
        </authorList>
    </citation>
    <scope>NUCLEOTIDE SEQUENCE</scope>
    <source>
        <tissue evidence="5">Leaf</tissue>
    </source>
</reference>
<dbReference type="SUPFAM" id="SSF52058">
    <property type="entry name" value="L domain-like"/>
    <property type="match status" value="1"/>
</dbReference>
<evidence type="ECO:0000256" key="4">
    <source>
        <dbReference type="ARBA" id="ARBA00037519"/>
    </source>
</evidence>
<evidence type="ECO:0000256" key="2">
    <source>
        <dbReference type="ARBA" id="ARBA00022737"/>
    </source>
</evidence>
<organism evidence="5">
    <name type="scientific">Triticum aestivum</name>
    <name type="common">Wheat</name>
    <dbReference type="NCBI Taxonomy" id="4565"/>
    <lineage>
        <taxon>Eukaryota</taxon>
        <taxon>Viridiplantae</taxon>
        <taxon>Streptophyta</taxon>
        <taxon>Embryophyta</taxon>
        <taxon>Tracheophyta</taxon>
        <taxon>Spermatophyta</taxon>
        <taxon>Magnoliopsida</taxon>
        <taxon>Liliopsida</taxon>
        <taxon>Poales</taxon>
        <taxon>Poaceae</taxon>
        <taxon>BOP clade</taxon>
        <taxon>Pooideae</taxon>
        <taxon>Triticodae</taxon>
        <taxon>Triticeae</taxon>
        <taxon>Triticinae</taxon>
        <taxon>Triticum</taxon>
    </lineage>
</organism>
<evidence type="ECO:0000256" key="1">
    <source>
        <dbReference type="ARBA" id="ARBA00022614"/>
    </source>
</evidence>
<accession>A0A9R1IQ33</accession>